<dbReference type="EMBL" id="CWOW01000002">
    <property type="protein sequence ID" value="CRZ92657.1"/>
    <property type="molecule type" value="Genomic_DNA"/>
</dbReference>
<accession>A0A655P5S8</accession>
<dbReference type="AlphaFoldDB" id="A0A655P5S8"/>
<evidence type="ECO:0000313" key="2">
    <source>
        <dbReference type="Proteomes" id="UP000044806"/>
    </source>
</evidence>
<evidence type="ECO:0000313" key="1">
    <source>
        <dbReference type="EMBL" id="CRZ92657.1"/>
    </source>
</evidence>
<name>A0A655P5S8_VIBCL</name>
<proteinExistence type="predicted"/>
<sequence length="128" mass="15533">MQLIFCMQLYKDLKHVTFRLMLNTFEPFFNQVNRNICVWHRLVNAVFHLLDELPHRLYFREIHQLNAHGSEITDCVEKLGIQPTGSRCANQQLFWCAETMYRRRNRRIHHVKQRSMACFSQLIQRYHG</sequence>
<dbReference type="Proteomes" id="UP000044806">
    <property type="component" value="Unassembled WGS sequence"/>
</dbReference>
<organism evidence="1 2">
    <name type="scientific">Vibrio cholerae</name>
    <dbReference type="NCBI Taxonomy" id="666"/>
    <lineage>
        <taxon>Bacteria</taxon>
        <taxon>Pseudomonadati</taxon>
        <taxon>Pseudomonadota</taxon>
        <taxon>Gammaproteobacteria</taxon>
        <taxon>Vibrionales</taxon>
        <taxon>Vibrionaceae</taxon>
        <taxon>Vibrio</taxon>
    </lineage>
</organism>
<gene>
    <name evidence="1" type="ORF">ERS013165_00523</name>
</gene>
<protein>
    <submittedName>
        <fullName evidence="1">Uncharacterized protein</fullName>
    </submittedName>
</protein>
<reference evidence="1 2" key="1">
    <citation type="submission" date="2015-07" db="EMBL/GenBank/DDBJ databases">
        <authorList>
            <consortium name="Pathogen Informatics"/>
        </authorList>
    </citation>
    <scope>NUCLEOTIDE SEQUENCE [LARGE SCALE GENOMIC DNA]</scope>
    <source>
        <strain evidence="1 2">A51</strain>
    </source>
</reference>